<organism evidence="4 5">
    <name type="scientific">Yoonia maricola</name>
    <dbReference type="NCBI Taxonomy" id="420999"/>
    <lineage>
        <taxon>Bacteria</taxon>
        <taxon>Pseudomonadati</taxon>
        <taxon>Pseudomonadota</taxon>
        <taxon>Alphaproteobacteria</taxon>
        <taxon>Rhodobacterales</taxon>
        <taxon>Paracoccaceae</taxon>
        <taxon>Yoonia</taxon>
    </lineage>
</organism>
<dbReference type="Proteomes" id="UP000228531">
    <property type="component" value="Unassembled WGS sequence"/>
</dbReference>
<name>A0A2M8W143_9RHOB</name>
<feature type="domain" description="HTH iclR-type" evidence="3">
    <location>
        <begin position="4"/>
        <end position="65"/>
    </location>
</feature>
<protein>
    <submittedName>
        <fullName evidence="4">DNA-binding IclR family transcriptional regulator</fullName>
    </submittedName>
</protein>
<dbReference type="SUPFAM" id="SSF55781">
    <property type="entry name" value="GAF domain-like"/>
    <property type="match status" value="1"/>
</dbReference>
<dbReference type="InterPro" id="IPR036388">
    <property type="entry name" value="WH-like_DNA-bd_sf"/>
</dbReference>
<evidence type="ECO:0000256" key="2">
    <source>
        <dbReference type="ARBA" id="ARBA00023163"/>
    </source>
</evidence>
<accession>A0A2M8W143</accession>
<keyword evidence="5" id="KW-1185">Reference proteome</keyword>
<reference evidence="4 5" key="1">
    <citation type="submission" date="2017-11" db="EMBL/GenBank/DDBJ databases">
        <title>Genomic Encyclopedia of Archaeal and Bacterial Type Strains, Phase II (KMG-II): From Individual Species to Whole Genera.</title>
        <authorList>
            <person name="Goeker M."/>
        </authorList>
    </citation>
    <scope>NUCLEOTIDE SEQUENCE [LARGE SCALE GENOMIC DNA]</scope>
    <source>
        <strain evidence="4 5">DSM 29128</strain>
    </source>
</reference>
<dbReference type="SUPFAM" id="SSF46785">
    <property type="entry name" value="Winged helix' DNA-binding domain"/>
    <property type="match status" value="1"/>
</dbReference>
<proteinExistence type="predicted"/>
<dbReference type="PANTHER" id="PTHR30136">
    <property type="entry name" value="HELIX-TURN-HELIX TRANSCRIPTIONAL REGULATOR, ICLR FAMILY"/>
    <property type="match status" value="1"/>
</dbReference>
<dbReference type="RefSeq" id="WP_100369622.1">
    <property type="nucleotide sequence ID" value="NZ_PGTY01000004.1"/>
</dbReference>
<dbReference type="PROSITE" id="PS51077">
    <property type="entry name" value="HTH_ICLR"/>
    <property type="match status" value="1"/>
</dbReference>
<dbReference type="AlphaFoldDB" id="A0A2M8W143"/>
<dbReference type="InterPro" id="IPR050707">
    <property type="entry name" value="HTH_MetabolicPath_Reg"/>
</dbReference>
<evidence type="ECO:0000259" key="3">
    <source>
        <dbReference type="PROSITE" id="PS51077"/>
    </source>
</evidence>
<comment type="caution">
    <text evidence="4">The sequence shown here is derived from an EMBL/GenBank/DDBJ whole genome shotgun (WGS) entry which is preliminary data.</text>
</comment>
<evidence type="ECO:0000256" key="1">
    <source>
        <dbReference type="ARBA" id="ARBA00023015"/>
    </source>
</evidence>
<sequence length="268" mass="30290">MKTVGPSDRLLAVMEYLMAAGPEPVKQVQISRDLGIPTATVNRIVRTLAERGYLFQTSEKYCIPNFRLIRNVPMSEGYLSVLSELMTEITATHKVSVEAVVVTGFDLFWHSRTELPDASVAIRAVRGFRRSLWELDAMSRLYLSRLGWDEVSYRFFTGGFFRSGLEMGGLAPTEARRIIESVADTVFDYDFDGNHVGVRRFATIIEDENGKFLHLLSIAEAAVPVRDKDKHIAEKRDILRDARERLKAQIKAEASGARPHYPNLKVVK</sequence>
<dbReference type="InterPro" id="IPR029016">
    <property type="entry name" value="GAF-like_dom_sf"/>
</dbReference>
<dbReference type="InterPro" id="IPR005471">
    <property type="entry name" value="Tscrpt_reg_IclR_N"/>
</dbReference>
<dbReference type="GO" id="GO:0045892">
    <property type="term" value="P:negative regulation of DNA-templated transcription"/>
    <property type="evidence" value="ECO:0007669"/>
    <property type="project" value="TreeGrafter"/>
</dbReference>
<dbReference type="Gene3D" id="3.30.450.40">
    <property type="match status" value="1"/>
</dbReference>
<keyword evidence="4" id="KW-0238">DNA-binding</keyword>
<keyword evidence="2" id="KW-0804">Transcription</keyword>
<evidence type="ECO:0000313" key="5">
    <source>
        <dbReference type="Proteomes" id="UP000228531"/>
    </source>
</evidence>
<dbReference type="Pfam" id="PF09339">
    <property type="entry name" value="HTH_IclR"/>
    <property type="match status" value="1"/>
</dbReference>
<evidence type="ECO:0000313" key="4">
    <source>
        <dbReference type="EMBL" id="PJI84635.1"/>
    </source>
</evidence>
<dbReference type="Gene3D" id="1.10.10.10">
    <property type="entry name" value="Winged helix-like DNA-binding domain superfamily/Winged helix DNA-binding domain"/>
    <property type="match status" value="1"/>
</dbReference>
<dbReference type="EMBL" id="PGTY01000004">
    <property type="protein sequence ID" value="PJI84635.1"/>
    <property type="molecule type" value="Genomic_DNA"/>
</dbReference>
<dbReference type="GO" id="GO:0003700">
    <property type="term" value="F:DNA-binding transcription factor activity"/>
    <property type="evidence" value="ECO:0007669"/>
    <property type="project" value="TreeGrafter"/>
</dbReference>
<keyword evidence="1" id="KW-0805">Transcription regulation</keyword>
<dbReference type="PANTHER" id="PTHR30136:SF35">
    <property type="entry name" value="HTH-TYPE TRANSCRIPTIONAL REGULATOR RV1719"/>
    <property type="match status" value="1"/>
</dbReference>
<gene>
    <name evidence="4" type="ORF">BC777_3696</name>
</gene>
<dbReference type="GO" id="GO:0003677">
    <property type="term" value="F:DNA binding"/>
    <property type="evidence" value="ECO:0007669"/>
    <property type="project" value="UniProtKB-KW"/>
</dbReference>
<dbReference type="InterPro" id="IPR036390">
    <property type="entry name" value="WH_DNA-bd_sf"/>
</dbReference>